<keyword evidence="2" id="KW-1185">Reference proteome</keyword>
<comment type="caution">
    <text evidence="1">The sequence shown here is derived from an EMBL/GenBank/DDBJ whole genome shotgun (WGS) entry which is preliminary data.</text>
</comment>
<name>A0A9Q0LUP8_ANAIG</name>
<proteinExistence type="predicted"/>
<dbReference type="AlphaFoldDB" id="A0A9Q0LUP8"/>
<evidence type="ECO:0000313" key="2">
    <source>
        <dbReference type="Proteomes" id="UP001149090"/>
    </source>
</evidence>
<protein>
    <submittedName>
        <fullName evidence="1">Uncharacterized protein</fullName>
    </submittedName>
</protein>
<dbReference type="Proteomes" id="UP001149090">
    <property type="component" value="Unassembled WGS sequence"/>
</dbReference>
<sequence>MNTAINKIKNNDERLEFFDKLDEKAKEFYSMDLTNDFQNVSKKQFLRFLPIKIQLESWSEHLLNERKKLEDSPFDEIIQNKEGLPKRWMNIIILFLQFNTSNPKNNLLYPKNPNKNEINLAHNLKEKLEKYQKEIYNYFIKLQDPKQAKMNDLKEL</sequence>
<organism evidence="1 2">
    <name type="scientific">Anaeramoeba ignava</name>
    <name type="common">Anaerobic marine amoeba</name>
    <dbReference type="NCBI Taxonomy" id="1746090"/>
    <lineage>
        <taxon>Eukaryota</taxon>
        <taxon>Metamonada</taxon>
        <taxon>Anaeramoebidae</taxon>
        <taxon>Anaeramoeba</taxon>
    </lineage>
</organism>
<gene>
    <name evidence="1" type="ORF">M0811_04729</name>
</gene>
<dbReference type="EMBL" id="JAPDFW010000044">
    <property type="protein sequence ID" value="KAJ5079006.1"/>
    <property type="molecule type" value="Genomic_DNA"/>
</dbReference>
<accession>A0A9Q0LUP8</accession>
<reference evidence="1" key="1">
    <citation type="submission" date="2022-10" db="EMBL/GenBank/DDBJ databases">
        <title>Novel sulphate-reducing endosymbionts in the free-living metamonad Anaeramoeba.</title>
        <authorList>
            <person name="Jerlstrom-Hultqvist J."/>
            <person name="Cepicka I."/>
            <person name="Gallot-Lavallee L."/>
            <person name="Salas-Leiva D."/>
            <person name="Curtis B.A."/>
            <person name="Zahonova K."/>
            <person name="Pipaliya S."/>
            <person name="Dacks J."/>
            <person name="Roger A.J."/>
        </authorList>
    </citation>
    <scope>NUCLEOTIDE SEQUENCE</scope>
    <source>
        <strain evidence="1">BMAN</strain>
    </source>
</reference>
<evidence type="ECO:0000313" key="1">
    <source>
        <dbReference type="EMBL" id="KAJ5079006.1"/>
    </source>
</evidence>